<comment type="caution">
    <text evidence="1">The sequence shown here is derived from an EMBL/GenBank/DDBJ whole genome shotgun (WGS) entry which is preliminary data.</text>
</comment>
<gene>
    <name evidence="1" type="ORF">EDD30_0952</name>
</gene>
<dbReference type="EMBL" id="RJKL01000001">
    <property type="protein sequence ID" value="ROP28223.1"/>
    <property type="molecule type" value="Genomic_DNA"/>
</dbReference>
<name>A0A3N1GD74_9ACTN</name>
<organism evidence="1 2">
    <name type="scientific">Couchioplanes caeruleus</name>
    <dbReference type="NCBI Taxonomy" id="56438"/>
    <lineage>
        <taxon>Bacteria</taxon>
        <taxon>Bacillati</taxon>
        <taxon>Actinomycetota</taxon>
        <taxon>Actinomycetes</taxon>
        <taxon>Micromonosporales</taxon>
        <taxon>Micromonosporaceae</taxon>
        <taxon>Couchioplanes</taxon>
    </lineage>
</organism>
<sequence length="98" mass="10517">MPGDRLTPTGLRRVVGRPGLRLAAWRAVWGAQRANPVYAARFTHLTTRAQNKLTVTQAQAVIAAAILRQLHAVVTTGQPWDPAIATHGTRTAVMSLAA</sequence>
<evidence type="ECO:0000313" key="2">
    <source>
        <dbReference type="Proteomes" id="UP000271683"/>
    </source>
</evidence>
<evidence type="ECO:0008006" key="3">
    <source>
        <dbReference type="Google" id="ProtNLM"/>
    </source>
</evidence>
<protein>
    <recommendedName>
        <fullName evidence="3">Transposase IS116/IS110/IS902 family protein</fullName>
    </recommendedName>
</protein>
<dbReference type="Proteomes" id="UP000271683">
    <property type="component" value="Unassembled WGS sequence"/>
</dbReference>
<reference evidence="1 2" key="1">
    <citation type="submission" date="2018-11" db="EMBL/GenBank/DDBJ databases">
        <title>Sequencing the genomes of 1000 actinobacteria strains.</title>
        <authorList>
            <person name="Klenk H.-P."/>
        </authorList>
    </citation>
    <scope>NUCLEOTIDE SEQUENCE [LARGE SCALE GENOMIC DNA]</scope>
    <source>
        <strain evidence="1 2">DSM 43634</strain>
    </source>
</reference>
<evidence type="ECO:0000313" key="1">
    <source>
        <dbReference type="EMBL" id="ROP28223.1"/>
    </source>
</evidence>
<dbReference type="AlphaFoldDB" id="A0A3N1GD74"/>
<accession>A0A3N1GD74</accession>
<proteinExistence type="predicted"/>